<evidence type="ECO:0008006" key="4">
    <source>
        <dbReference type="Google" id="ProtNLM"/>
    </source>
</evidence>
<dbReference type="RefSeq" id="WP_246966068.1">
    <property type="nucleotide sequence ID" value="NZ_CP095397.1"/>
</dbReference>
<dbReference type="Proteomes" id="UP001595821">
    <property type="component" value="Unassembled WGS sequence"/>
</dbReference>
<feature type="transmembrane region" description="Helical" evidence="1">
    <location>
        <begin position="75"/>
        <end position="93"/>
    </location>
</feature>
<protein>
    <recommendedName>
        <fullName evidence="4">DUF1772 domain-containing protein</fullName>
    </recommendedName>
</protein>
<dbReference type="EMBL" id="JBHSDJ010000029">
    <property type="protein sequence ID" value="MFC4247386.1"/>
    <property type="molecule type" value="Genomic_DNA"/>
</dbReference>
<name>A0ABD5NZ54_9EURY</name>
<dbReference type="Pfam" id="PF24416">
    <property type="entry name" value="DUF7548"/>
    <property type="match status" value="1"/>
</dbReference>
<comment type="caution">
    <text evidence="2">The sequence shown here is derived from an EMBL/GenBank/DDBJ whole genome shotgun (WGS) entry which is preliminary data.</text>
</comment>
<gene>
    <name evidence="2" type="ORF">ACFOZ7_10300</name>
</gene>
<accession>A0ABD5NZ54</accession>
<feature type="transmembrane region" description="Helical" evidence="1">
    <location>
        <begin position="12"/>
        <end position="29"/>
    </location>
</feature>
<dbReference type="GeneID" id="71854029"/>
<proteinExistence type="predicted"/>
<feature type="transmembrane region" description="Helical" evidence="1">
    <location>
        <begin position="113"/>
        <end position="134"/>
    </location>
</feature>
<sequence>MSSERLPRQLGIAACLAVIVGILLPYVLVSRPAVATYYDFAPVRMEVVGLLAAIALVALLVWFSDVITSPTLAGFLVIVGATMFLNTTIWVWTVPTHLVMELPTVDEFLYHRWALTVLTALVATSGLWYVVRLLPRKTTPRGRR</sequence>
<evidence type="ECO:0000313" key="3">
    <source>
        <dbReference type="Proteomes" id="UP001595821"/>
    </source>
</evidence>
<organism evidence="2 3">
    <name type="scientific">Natribaculum luteum</name>
    <dbReference type="NCBI Taxonomy" id="1586232"/>
    <lineage>
        <taxon>Archaea</taxon>
        <taxon>Methanobacteriati</taxon>
        <taxon>Methanobacteriota</taxon>
        <taxon>Stenosarchaea group</taxon>
        <taxon>Halobacteria</taxon>
        <taxon>Halobacteriales</taxon>
        <taxon>Natrialbaceae</taxon>
        <taxon>Natribaculum</taxon>
    </lineage>
</organism>
<evidence type="ECO:0000313" key="2">
    <source>
        <dbReference type="EMBL" id="MFC4247386.1"/>
    </source>
</evidence>
<reference evidence="2 3" key="1">
    <citation type="journal article" date="2014" name="Int. J. Syst. Evol. Microbiol.">
        <title>Complete genome sequence of Corynebacterium casei LMG S-19264T (=DSM 44701T), isolated from a smear-ripened cheese.</title>
        <authorList>
            <consortium name="US DOE Joint Genome Institute (JGI-PGF)"/>
            <person name="Walter F."/>
            <person name="Albersmeier A."/>
            <person name="Kalinowski J."/>
            <person name="Ruckert C."/>
        </authorList>
    </citation>
    <scope>NUCLEOTIDE SEQUENCE [LARGE SCALE GENOMIC DNA]</scope>
    <source>
        <strain evidence="2 3">IBRC-M 10912</strain>
    </source>
</reference>
<keyword evidence="1" id="KW-0472">Membrane</keyword>
<keyword evidence="1" id="KW-1133">Transmembrane helix</keyword>
<dbReference type="InterPro" id="IPR055970">
    <property type="entry name" value="DUF7548"/>
</dbReference>
<evidence type="ECO:0000256" key="1">
    <source>
        <dbReference type="SAM" id="Phobius"/>
    </source>
</evidence>
<keyword evidence="1" id="KW-0812">Transmembrane</keyword>
<dbReference type="AlphaFoldDB" id="A0ABD5NZ54"/>
<feature type="transmembrane region" description="Helical" evidence="1">
    <location>
        <begin position="41"/>
        <end position="63"/>
    </location>
</feature>